<dbReference type="Pfam" id="PF05488">
    <property type="entry name" value="PAAR_motif"/>
    <property type="match status" value="1"/>
</dbReference>
<dbReference type="AlphaFoldDB" id="A0A4R5L226"/>
<gene>
    <name evidence="2" type="ORF">E1N52_41510</name>
</gene>
<organism evidence="2 3">
    <name type="scientific">Paraburkholderia guartelaensis</name>
    <dbReference type="NCBI Taxonomy" id="2546446"/>
    <lineage>
        <taxon>Bacteria</taxon>
        <taxon>Pseudomonadati</taxon>
        <taxon>Pseudomonadota</taxon>
        <taxon>Betaproteobacteria</taxon>
        <taxon>Burkholderiales</taxon>
        <taxon>Burkholderiaceae</taxon>
        <taxon>Paraburkholderia</taxon>
    </lineage>
</organism>
<feature type="region of interest" description="Disordered" evidence="1">
    <location>
        <begin position="1"/>
        <end position="20"/>
    </location>
</feature>
<sequence>MRGVIRMGDATSHGGRVVTGQNRSTVMGRPVACVGDKCTCPRSGHRDCVIIEGDENVRIDGHAVAFDGHKTSCGAVLISSVATSGLA</sequence>
<evidence type="ECO:0000256" key="1">
    <source>
        <dbReference type="SAM" id="MobiDB-lite"/>
    </source>
</evidence>
<dbReference type="Gene3D" id="2.60.200.60">
    <property type="match status" value="1"/>
</dbReference>
<proteinExistence type="predicted"/>
<accession>A0A4R5L226</accession>
<dbReference type="EMBL" id="SMOD01000078">
    <property type="protein sequence ID" value="TDG02105.1"/>
    <property type="molecule type" value="Genomic_DNA"/>
</dbReference>
<dbReference type="InterPro" id="IPR008727">
    <property type="entry name" value="PAAR_motif"/>
</dbReference>
<evidence type="ECO:0000313" key="3">
    <source>
        <dbReference type="Proteomes" id="UP000295606"/>
    </source>
</evidence>
<dbReference type="Proteomes" id="UP000295606">
    <property type="component" value="Unassembled WGS sequence"/>
</dbReference>
<dbReference type="OrthoDB" id="8565659at2"/>
<comment type="caution">
    <text evidence="2">The sequence shown here is derived from an EMBL/GenBank/DDBJ whole genome shotgun (WGS) entry which is preliminary data.</text>
</comment>
<dbReference type="RefSeq" id="WP_133190733.1">
    <property type="nucleotide sequence ID" value="NZ_SMOD01000078.1"/>
</dbReference>
<reference evidence="2 3" key="1">
    <citation type="submission" date="2019-03" db="EMBL/GenBank/DDBJ databases">
        <title>Paraburkholderia sp. isolated from native Mimosa gymnas in Guartela State Park, Brazil.</title>
        <authorList>
            <person name="Paulitsch F."/>
            <person name="Hungria M."/>
            <person name="Delamuta J.R.M."/>
            <person name="Ribeiro R.A."/>
            <person name="Dall'Agnol R."/>
            <person name="Silva J.S.B."/>
        </authorList>
    </citation>
    <scope>NUCLEOTIDE SEQUENCE [LARGE SCALE GENOMIC DNA]</scope>
    <source>
        <strain evidence="2 3">CNPSo 3008</strain>
    </source>
</reference>
<protein>
    <submittedName>
        <fullName evidence="2">PAAR domain-containing protein</fullName>
    </submittedName>
</protein>
<name>A0A4R5L226_9BURK</name>
<dbReference type="CDD" id="cd14744">
    <property type="entry name" value="PAAR_CT_2"/>
    <property type="match status" value="1"/>
</dbReference>
<evidence type="ECO:0000313" key="2">
    <source>
        <dbReference type="EMBL" id="TDG02105.1"/>
    </source>
</evidence>